<protein>
    <recommendedName>
        <fullName evidence="6 7">Large ribosomal subunit protein uL3</fullName>
    </recommendedName>
</protein>
<dbReference type="GO" id="GO:0006412">
    <property type="term" value="P:translation"/>
    <property type="evidence" value="ECO:0007669"/>
    <property type="project" value="UniProtKB-UniRule"/>
</dbReference>
<dbReference type="InterPro" id="IPR000597">
    <property type="entry name" value="Ribosomal_uL3"/>
</dbReference>
<dbReference type="Pfam" id="PF00297">
    <property type="entry name" value="Ribosomal_L3"/>
    <property type="match status" value="1"/>
</dbReference>
<comment type="similarity">
    <text evidence="1 7 8">Belongs to the universal ribosomal protein uL3 family.</text>
</comment>
<evidence type="ECO:0000256" key="8">
    <source>
        <dbReference type="RuleBase" id="RU003905"/>
    </source>
</evidence>
<dbReference type="InterPro" id="IPR009000">
    <property type="entry name" value="Transl_B-barrel_sf"/>
</dbReference>
<dbReference type="AlphaFoldDB" id="A0A0H4TWQ7"/>
<evidence type="ECO:0000256" key="4">
    <source>
        <dbReference type="ARBA" id="ARBA00022980"/>
    </source>
</evidence>
<organism evidence="10">
    <name type="scientific">uncultured delta proteobacterium Rifle_16ft_4_minimus_5175</name>
    <dbReference type="NCBI Taxonomy" id="1665184"/>
    <lineage>
        <taxon>Bacteria</taxon>
        <taxon>Deltaproteobacteria</taxon>
        <taxon>environmental samples</taxon>
    </lineage>
</organism>
<dbReference type="PANTHER" id="PTHR11229">
    <property type="entry name" value="50S RIBOSOMAL PROTEIN L3"/>
    <property type="match status" value="1"/>
</dbReference>
<dbReference type="GO" id="GO:0022625">
    <property type="term" value="C:cytosolic large ribosomal subunit"/>
    <property type="evidence" value="ECO:0007669"/>
    <property type="project" value="TreeGrafter"/>
</dbReference>
<name>A0A0H4TWQ7_9DELT</name>
<comment type="subunit">
    <text evidence="7 9">Part of the 50S ribosomal subunit. Forms a cluster with proteins L14 and L19.</text>
</comment>
<evidence type="ECO:0000313" key="10">
    <source>
        <dbReference type="EMBL" id="AKQ05379.1"/>
    </source>
</evidence>
<dbReference type="InterPro" id="IPR019926">
    <property type="entry name" value="Ribosomal_uL3_CS"/>
</dbReference>
<evidence type="ECO:0000256" key="7">
    <source>
        <dbReference type="HAMAP-Rule" id="MF_01325"/>
    </source>
</evidence>
<dbReference type="EMBL" id="KT007074">
    <property type="protein sequence ID" value="AKQ05379.1"/>
    <property type="molecule type" value="Genomic_DNA"/>
</dbReference>
<dbReference type="FunFam" id="3.30.160.810:FF:000001">
    <property type="entry name" value="50S ribosomal protein L3"/>
    <property type="match status" value="1"/>
</dbReference>
<dbReference type="HAMAP" id="MF_01325_B">
    <property type="entry name" value="Ribosomal_uL3_B"/>
    <property type="match status" value="1"/>
</dbReference>
<evidence type="ECO:0000256" key="2">
    <source>
        <dbReference type="ARBA" id="ARBA00022730"/>
    </source>
</evidence>
<reference evidence="10" key="1">
    <citation type="journal article" date="2015" name="ISME J.">
        <title>Aquifer environment selects for microbial species cohorts in sediment and groundwater.</title>
        <authorList>
            <person name="Hug L.A."/>
            <person name="Thomas B.C."/>
            <person name="Brown C.T."/>
            <person name="Frischkorn K.R."/>
            <person name="Williams K.H."/>
            <person name="Tringe S.G."/>
            <person name="Banfield J.F."/>
        </authorList>
    </citation>
    <scope>NUCLEOTIDE SEQUENCE</scope>
</reference>
<keyword evidence="5 7" id="KW-0687">Ribonucleoprotein</keyword>
<dbReference type="NCBIfam" id="TIGR03625">
    <property type="entry name" value="L3_bact"/>
    <property type="match status" value="1"/>
</dbReference>
<dbReference type="GO" id="GO:0003735">
    <property type="term" value="F:structural constituent of ribosome"/>
    <property type="evidence" value="ECO:0007669"/>
    <property type="project" value="UniProtKB-UniRule"/>
</dbReference>
<dbReference type="InterPro" id="IPR019927">
    <property type="entry name" value="Ribosomal_uL3_bac/org-type"/>
</dbReference>
<dbReference type="SUPFAM" id="SSF50447">
    <property type="entry name" value="Translation proteins"/>
    <property type="match status" value="1"/>
</dbReference>
<dbReference type="PANTHER" id="PTHR11229:SF16">
    <property type="entry name" value="LARGE RIBOSOMAL SUBUNIT PROTEIN UL3C"/>
    <property type="match status" value="1"/>
</dbReference>
<gene>
    <name evidence="7 10" type="primary">rplC</name>
</gene>
<keyword evidence="4 7" id="KW-0689">Ribosomal protein</keyword>
<evidence type="ECO:0000256" key="6">
    <source>
        <dbReference type="ARBA" id="ARBA00035243"/>
    </source>
</evidence>
<dbReference type="Gene3D" id="2.40.30.10">
    <property type="entry name" value="Translation factors"/>
    <property type="match status" value="1"/>
</dbReference>
<dbReference type="FunFam" id="2.40.30.10:FF:000004">
    <property type="entry name" value="50S ribosomal protein L3"/>
    <property type="match status" value="1"/>
</dbReference>
<evidence type="ECO:0000256" key="3">
    <source>
        <dbReference type="ARBA" id="ARBA00022884"/>
    </source>
</evidence>
<dbReference type="Gene3D" id="3.30.160.810">
    <property type="match status" value="1"/>
</dbReference>
<evidence type="ECO:0000256" key="1">
    <source>
        <dbReference type="ARBA" id="ARBA00006540"/>
    </source>
</evidence>
<evidence type="ECO:0000256" key="9">
    <source>
        <dbReference type="RuleBase" id="RU003906"/>
    </source>
</evidence>
<sequence length="212" mass="22943">MTGLIGKKIGMTQVFGADGIVVPVTVIQTGPCVVVQKKETGRDGYSAVQIGFGNKKNQRVNKPEQGHMVKAGKGAFQVLREFRLQDVGQYEVGQEIKATDIFKAGDRIDVSGTSKGRGFAGVIKRWSFSGFPASHGTHEYFRHGGAIGNRSYPGRVFKGKKMAGHWGNEKVSVQNLEVVGIRPEENLILVKGAIPGAKRGILIIRRAVKGNK</sequence>
<proteinExistence type="inferred from homology"/>
<dbReference type="GO" id="GO:0019843">
    <property type="term" value="F:rRNA binding"/>
    <property type="evidence" value="ECO:0007669"/>
    <property type="project" value="UniProtKB-UniRule"/>
</dbReference>
<dbReference type="PROSITE" id="PS00474">
    <property type="entry name" value="RIBOSOMAL_L3"/>
    <property type="match status" value="1"/>
</dbReference>
<keyword evidence="3 7" id="KW-0694">RNA-binding</keyword>
<comment type="function">
    <text evidence="7 9">One of the primary rRNA binding proteins, it binds directly near the 3'-end of the 23S rRNA, where it nucleates assembly of the 50S subunit.</text>
</comment>
<accession>A0A0H4TWQ7</accession>
<evidence type="ECO:0000256" key="5">
    <source>
        <dbReference type="ARBA" id="ARBA00023274"/>
    </source>
</evidence>
<keyword evidence="2 7" id="KW-0699">rRNA-binding</keyword>